<organism evidence="1 2">
    <name type="scientific">Portunus trituberculatus</name>
    <name type="common">Swimming crab</name>
    <name type="synonym">Neptunus trituberculatus</name>
    <dbReference type="NCBI Taxonomy" id="210409"/>
    <lineage>
        <taxon>Eukaryota</taxon>
        <taxon>Metazoa</taxon>
        <taxon>Ecdysozoa</taxon>
        <taxon>Arthropoda</taxon>
        <taxon>Crustacea</taxon>
        <taxon>Multicrustacea</taxon>
        <taxon>Malacostraca</taxon>
        <taxon>Eumalacostraca</taxon>
        <taxon>Eucarida</taxon>
        <taxon>Decapoda</taxon>
        <taxon>Pleocyemata</taxon>
        <taxon>Brachyura</taxon>
        <taxon>Eubrachyura</taxon>
        <taxon>Portunoidea</taxon>
        <taxon>Portunidae</taxon>
        <taxon>Portuninae</taxon>
        <taxon>Portunus</taxon>
    </lineage>
</organism>
<name>A0A5B7DYT7_PORTR</name>
<sequence length="110" mass="12655">MGEWASSSRPTRWEEVVLARLRMGCTLPTHMLPYIANTFPPQCSTCNVTLSVEYILLHCVCYHEERRSLAAYCQGRGLLLMHTTLLGDDHLDVVDRLMIYLTETNLIREL</sequence>
<evidence type="ECO:0000313" key="1">
    <source>
        <dbReference type="EMBL" id="MPC26485.1"/>
    </source>
</evidence>
<proteinExistence type="predicted"/>
<gene>
    <name evidence="1" type="ORF">E2C01_019625</name>
</gene>
<protein>
    <submittedName>
        <fullName evidence="1">Uncharacterized protein</fullName>
    </submittedName>
</protein>
<dbReference type="Proteomes" id="UP000324222">
    <property type="component" value="Unassembled WGS sequence"/>
</dbReference>
<reference evidence="1 2" key="1">
    <citation type="submission" date="2019-05" db="EMBL/GenBank/DDBJ databases">
        <title>Another draft genome of Portunus trituberculatus and its Hox gene families provides insights of decapod evolution.</title>
        <authorList>
            <person name="Jeong J.-H."/>
            <person name="Song I."/>
            <person name="Kim S."/>
            <person name="Choi T."/>
            <person name="Kim D."/>
            <person name="Ryu S."/>
            <person name="Kim W."/>
        </authorList>
    </citation>
    <scope>NUCLEOTIDE SEQUENCE [LARGE SCALE GENOMIC DNA]</scope>
    <source>
        <tissue evidence="1">Muscle</tissue>
    </source>
</reference>
<evidence type="ECO:0000313" key="2">
    <source>
        <dbReference type="Proteomes" id="UP000324222"/>
    </source>
</evidence>
<comment type="caution">
    <text evidence="1">The sequence shown here is derived from an EMBL/GenBank/DDBJ whole genome shotgun (WGS) entry which is preliminary data.</text>
</comment>
<dbReference type="EMBL" id="VSRR010001605">
    <property type="protein sequence ID" value="MPC26485.1"/>
    <property type="molecule type" value="Genomic_DNA"/>
</dbReference>
<keyword evidence="2" id="KW-1185">Reference proteome</keyword>
<dbReference type="AlphaFoldDB" id="A0A5B7DYT7"/>
<accession>A0A5B7DYT7</accession>